<dbReference type="InterPro" id="IPR021109">
    <property type="entry name" value="Peptidase_aspartic_dom_sf"/>
</dbReference>
<proteinExistence type="inferred from homology"/>
<feature type="chain" id="PRO_5042088111" description="Peptidase A1 domain-containing protein" evidence="4">
    <location>
        <begin position="22"/>
        <end position="431"/>
    </location>
</feature>
<evidence type="ECO:0000259" key="5">
    <source>
        <dbReference type="PROSITE" id="PS51767"/>
    </source>
</evidence>
<dbReference type="InterPro" id="IPR033121">
    <property type="entry name" value="PEPTIDASE_A1"/>
</dbReference>
<protein>
    <recommendedName>
        <fullName evidence="5">Peptidase A1 domain-containing protein</fullName>
    </recommendedName>
</protein>
<dbReference type="InterPro" id="IPR051708">
    <property type="entry name" value="Plant_Aspart_Prot_A1"/>
</dbReference>
<dbReference type="Proteomes" id="UP001237642">
    <property type="component" value="Unassembled WGS sequence"/>
</dbReference>
<accession>A0AAD8GT21</accession>
<gene>
    <name evidence="6" type="ORF">POM88_051898</name>
</gene>
<dbReference type="SUPFAM" id="SSF50630">
    <property type="entry name" value="Acid proteases"/>
    <property type="match status" value="1"/>
</dbReference>
<feature type="domain" description="Peptidase A1" evidence="5">
    <location>
        <begin position="88"/>
        <end position="427"/>
    </location>
</feature>
<keyword evidence="2" id="KW-0645">Protease</keyword>
<dbReference type="Pfam" id="PF14541">
    <property type="entry name" value="TAXi_C"/>
    <property type="match status" value="1"/>
</dbReference>
<feature type="signal peptide" evidence="4">
    <location>
        <begin position="1"/>
        <end position="21"/>
    </location>
</feature>
<evidence type="ECO:0000256" key="2">
    <source>
        <dbReference type="ARBA" id="ARBA00022670"/>
    </source>
</evidence>
<dbReference type="GO" id="GO:0008233">
    <property type="term" value="F:peptidase activity"/>
    <property type="evidence" value="ECO:0007669"/>
    <property type="project" value="UniProtKB-KW"/>
</dbReference>
<dbReference type="EMBL" id="JAUIZM010000012">
    <property type="protein sequence ID" value="KAK1353533.1"/>
    <property type="molecule type" value="Genomic_DNA"/>
</dbReference>
<dbReference type="InterPro" id="IPR032799">
    <property type="entry name" value="TAXi_C"/>
</dbReference>
<evidence type="ECO:0000256" key="1">
    <source>
        <dbReference type="ARBA" id="ARBA00007447"/>
    </source>
</evidence>
<keyword evidence="3" id="KW-0378">Hydrolase</keyword>
<evidence type="ECO:0000256" key="3">
    <source>
        <dbReference type="ARBA" id="ARBA00022801"/>
    </source>
</evidence>
<name>A0AAD8GT21_9APIA</name>
<keyword evidence="4" id="KW-0732">Signal</keyword>
<dbReference type="InterPro" id="IPR032861">
    <property type="entry name" value="TAXi_N"/>
</dbReference>
<dbReference type="PANTHER" id="PTHR47967">
    <property type="entry name" value="OS07G0603500 PROTEIN-RELATED"/>
    <property type="match status" value="1"/>
</dbReference>
<dbReference type="GO" id="GO:0005576">
    <property type="term" value="C:extracellular region"/>
    <property type="evidence" value="ECO:0007669"/>
    <property type="project" value="TreeGrafter"/>
</dbReference>
<dbReference type="PANTHER" id="PTHR47967:SF14">
    <property type="entry name" value="EUKARYOTIC ASPARTYL PROTEASE FAMILY PROTEIN"/>
    <property type="match status" value="1"/>
</dbReference>
<evidence type="ECO:0000256" key="4">
    <source>
        <dbReference type="SAM" id="SignalP"/>
    </source>
</evidence>
<reference evidence="6" key="1">
    <citation type="submission" date="2023-02" db="EMBL/GenBank/DDBJ databases">
        <title>Genome of toxic invasive species Heracleum sosnowskyi carries increased number of genes despite the absence of recent whole-genome duplications.</title>
        <authorList>
            <person name="Schelkunov M."/>
            <person name="Shtratnikova V."/>
            <person name="Makarenko M."/>
            <person name="Klepikova A."/>
            <person name="Omelchenko D."/>
            <person name="Novikova G."/>
            <person name="Obukhova E."/>
            <person name="Bogdanov V."/>
            <person name="Penin A."/>
            <person name="Logacheva M."/>
        </authorList>
    </citation>
    <scope>NUCLEOTIDE SEQUENCE</scope>
    <source>
        <strain evidence="6">Hsosn_3</strain>
        <tissue evidence="6">Leaf</tissue>
    </source>
</reference>
<evidence type="ECO:0000313" key="6">
    <source>
        <dbReference type="EMBL" id="KAK1353533.1"/>
    </source>
</evidence>
<keyword evidence="7" id="KW-1185">Reference proteome</keyword>
<comment type="similarity">
    <text evidence="1">Belongs to the peptidase A1 family.</text>
</comment>
<evidence type="ECO:0000313" key="7">
    <source>
        <dbReference type="Proteomes" id="UP001237642"/>
    </source>
</evidence>
<reference evidence="6" key="2">
    <citation type="submission" date="2023-05" db="EMBL/GenBank/DDBJ databases">
        <authorList>
            <person name="Schelkunov M.I."/>
        </authorList>
    </citation>
    <scope>NUCLEOTIDE SEQUENCE</scope>
    <source>
        <strain evidence="6">Hsosn_3</strain>
        <tissue evidence="6">Leaf</tissue>
    </source>
</reference>
<sequence length="431" mass="48446">MATTLYFSLSAFLFLLSSADANVKPIRGGVTLQLIHRFSPNLPFHKTDSFQNFLERNDEHFIKRLATFHCESIDVQLITATSGQEHLFFVNLSIGEPPVTQYLAMDTGSHLTWVMADAFKREFKYPPGRSSTQRNITCRSDACKKLGYCNSIGNCMCQTRYGDGQHKLESYLTYDRFVFQNASAHKVIMGIFCNGTGLLGEENFYGILGLSPPYPSFVHWLHDLGAKKFSYYINGVVTDSFHPYARLTLGDKADIRGKTTPLRIDGAHYRISLESISLGRKKLDIDPKLFAQKGIEGGTGVIIDSGSIKTYLRDEAYNILCLAVGDEMVTRGFKQRPNTRNLCYYGIVEEVKRSDFPILSFNFAEGASLLLDEDDLFIDSVLNYFCMTVMPSSTHGPTLKKLSIIGLTAQQDYIMGYDLENQQLAMKLSDI</sequence>
<comment type="caution">
    <text evidence="6">The sequence shown here is derived from an EMBL/GenBank/DDBJ whole genome shotgun (WGS) entry which is preliminary data.</text>
</comment>
<organism evidence="6 7">
    <name type="scientific">Heracleum sosnowskyi</name>
    <dbReference type="NCBI Taxonomy" id="360622"/>
    <lineage>
        <taxon>Eukaryota</taxon>
        <taxon>Viridiplantae</taxon>
        <taxon>Streptophyta</taxon>
        <taxon>Embryophyta</taxon>
        <taxon>Tracheophyta</taxon>
        <taxon>Spermatophyta</taxon>
        <taxon>Magnoliopsida</taxon>
        <taxon>eudicotyledons</taxon>
        <taxon>Gunneridae</taxon>
        <taxon>Pentapetalae</taxon>
        <taxon>asterids</taxon>
        <taxon>campanulids</taxon>
        <taxon>Apiales</taxon>
        <taxon>Apiaceae</taxon>
        <taxon>Apioideae</taxon>
        <taxon>apioid superclade</taxon>
        <taxon>Tordylieae</taxon>
        <taxon>Tordyliinae</taxon>
        <taxon>Heracleum</taxon>
    </lineage>
</organism>
<dbReference type="PROSITE" id="PS51767">
    <property type="entry name" value="PEPTIDASE_A1"/>
    <property type="match status" value="1"/>
</dbReference>
<dbReference type="Gene3D" id="2.40.70.10">
    <property type="entry name" value="Acid Proteases"/>
    <property type="match status" value="2"/>
</dbReference>
<dbReference type="GO" id="GO:0006508">
    <property type="term" value="P:proteolysis"/>
    <property type="evidence" value="ECO:0007669"/>
    <property type="project" value="UniProtKB-KW"/>
</dbReference>
<dbReference type="Pfam" id="PF14543">
    <property type="entry name" value="TAXi_N"/>
    <property type="match status" value="1"/>
</dbReference>
<dbReference type="AlphaFoldDB" id="A0AAD8GT21"/>